<dbReference type="Gene3D" id="3.40.50.150">
    <property type="entry name" value="Vaccinia Virus protein VP39"/>
    <property type="match status" value="1"/>
</dbReference>
<feature type="compositionally biased region" description="Basic and acidic residues" evidence="1">
    <location>
        <begin position="1"/>
        <end position="13"/>
    </location>
</feature>
<reference evidence="3 4" key="1">
    <citation type="submission" date="2020-04" db="EMBL/GenBank/DDBJ databases">
        <title>MicrobeNet Type strains.</title>
        <authorList>
            <person name="Nicholson A.C."/>
        </authorList>
    </citation>
    <scope>NUCLEOTIDE SEQUENCE [LARGE SCALE GENOMIC DNA]</scope>
    <source>
        <strain evidence="3 4">ATCC BAA-277</strain>
    </source>
</reference>
<evidence type="ECO:0000313" key="4">
    <source>
        <dbReference type="Proteomes" id="UP000579250"/>
    </source>
</evidence>
<evidence type="ECO:0000256" key="1">
    <source>
        <dbReference type="SAM" id="MobiDB-lite"/>
    </source>
</evidence>
<dbReference type="GO" id="GO:0032259">
    <property type="term" value="P:methylation"/>
    <property type="evidence" value="ECO:0007669"/>
    <property type="project" value="UniProtKB-KW"/>
</dbReference>
<name>A0A846YW47_9ACTN</name>
<dbReference type="RefSeq" id="WP_067635241.1">
    <property type="nucleotide sequence ID" value="NZ_JAAXPI010000003.1"/>
</dbReference>
<dbReference type="AlphaFoldDB" id="A0A846YW47"/>
<protein>
    <submittedName>
        <fullName evidence="3">Class I SAM-dependent methyltransferase</fullName>
    </submittedName>
</protein>
<evidence type="ECO:0000259" key="2">
    <source>
        <dbReference type="Pfam" id="PF13649"/>
    </source>
</evidence>
<keyword evidence="4" id="KW-1185">Reference proteome</keyword>
<feature type="domain" description="Methyltransferase" evidence="2">
    <location>
        <begin position="44"/>
        <end position="133"/>
    </location>
</feature>
<dbReference type="InterPro" id="IPR041698">
    <property type="entry name" value="Methyltransf_25"/>
</dbReference>
<keyword evidence="3" id="KW-0808">Transferase</keyword>
<organism evidence="3 4">
    <name type="scientific">Actinomadura latina</name>
    <dbReference type="NCBI Taxonomy" id="163603"/>
    <lineage>
        <taxon>Bacteria</taxon>
        <taxon>Bacillati</taxon>
        <taxon>Actinomycetota</taxon>
        <taxon>Actinomycetes</taxon>
        <taxon>Streptosporangiales</taxon>
        <taxon>Thermomonosporaceae</taxon>
        <taxon>Actinomadura</taxon>
    </lineage>
</organism>
<accession>A0A846YW47</accession>
<dbReference type="InterPro" id="IPR029063">
    <property type="entry name" value="SAM-dependent_MTases_sf"/>
</dbReference>
<dbReference type="CDD" id="cd02440">
    <property type="entry name" value="AdoMet_MTases"/>
    <property type="match status" value="1"/>
</dbReference>
<proteinExistence type="predicted"/>
<sequence>MDPELAEHPDRLRWNSKYGDAPEPSHVHPLMERALALGFPDGGVLDLASGPSGSALSAAGAGRRVTAVDISEVALDRLGAEARRRGLDSLITLVHADLGRWRPAPDGYALVLCTGFWDRAVFGRAAGAVLPGGLLGWEAFTEDVRRDRPRIPAEWCLAPGEPAALLPPGFTVLDQSDVPATGKRRLLARR</sequence>
<dbReference type="EMBL" id="JAAXPI010000003">
    <property type="protein sequence ID" value="NKZ02902.1"/>
    <property type="molecule type" value="Genomic_DNA"/>
</dbReference>
<gene>
    <name evidence="3" type="ORF">HGB48_03920</name>
</gene>
<dbReference type="GO" id="GO:0008168">
    <property type="term" value="F:methyltransferase activity"/>
    <property type="evidence" value="ECO:0007669"/>
    <property type="project" value="UniProtKB-KW"/>
</dbReference>
<comment type="caution">
    <text evidence="3">The sequence shown here is derived from an EMBL/GenBank/DDBJ whole genome shotgun (WGS) entry which is preliminary data.</text>
</comment>
<dbReference type="SUPFAM" id="SSF53335">
    <property type="entry name" value="S-adenosyl-L-methionine-dependent methyltransferases"/>
    <property type="match status" value="1"/>
</dbReference>
<keyword evidence="3" id="KW-0489">Methyltransferase</keyword>
<dbReference type="Pfam" id="PF13649">
    <property type="entry name" value="Methyltransf_25"/>
    <property type="match status" value="1"/>
</dbReference>
<feature type="region of interest" description="Disordered" evidence="1">
    <location>
        <begin position="1"/>
        <end position="20"/>
    </location>
</feature>
<dbReference type="Proteomes" id="UP000579250">
    <property type="component" value="Unassembled WGS sequence"/>
</dbReference>
<evidence type="ECO:0000313" key="3">
    <source>
        <dbReference type="EMBL" id="NKZ02902.1"/>
    </source>
</evidence>